<dbReference type="AlphaFoldDB" id="A0AAD6SEW6"/>
<reference evidence="2" key="1">
    <citation type="submission" date="2023-03" db="EMBL/GenBank/DDBJ databases">
        <title>Massive genome expansion in bonnet fungi (Mycena s.s.) driven by repeated elements and novel gene families across ecological guilds.</title>
        <authorList>
            <consortium name="Lawrence Berkeley National Laboratory"/>
            <person name="Harder C.B."/>
            <person name="Miyauchi S."/>
            <person name="Viragh M."/>
            <person name="Kuo A."/>
            <person name="Thoen E."/>
            <person name="Andreopoulos B."/>
            <person name="Lu D."/>
            <person name="Skrede I."/>
            <person name="Drula E."/>
            <person name="Henrissat B."/>
            <person name="Morin E."/>
            <person name="Kohler A."/>
            <person name="Barry K."/>
            <person name="LaButti K."/>
            <person name="Morin E."/>
            <person name="Salamov A."/>
            <person name="Lipzen A."/>
            <person name="Mereny Z."/>
            <person name="Hegedus B."/>
            <person name="Baldrian P."/>
            <person name="Stursova M."/>
            <person name="Weitz H."/>
            <person name="Taylor A."/>
            <person name="Grigoriev I.V."/>
            <person name="Nagy L.G."/>
            <person name="Martin F."/>
            <person name="Kauserud H."/>
        </authorList>
    </citation>
    <scope>NUCLEOTIDE SEQUENCE</scope>
    <source>
        <strain evidence="2">CBHHK200</strain>
    </source>
</reference>
<accession>A0AAD6SEW6</accession>
<gene>
    <name evidence="2" type="ORF">C8F04DRAFT_106642</name>
</gene>
<sequence length="90" mass="9942">MLRLRRILPVPSSTAILLFHLHFLGSVLSVPQIVNYSGCSQISQDLHLVVRRPDSYSASDVRCRQYGSGNSDGGRRTLNQIYRLINGGSG</sequence>
<evidence type="ECO:0000313" key="2">
    <source>
        <dbReference type="EMBL" id="KAJ7026671.1"/>
    </source>
</evidence>
<keyword evidence="3" id="KW-1185">Reference proteome</keyword>
<organism evidence="2 3">
    <name type="scientific">Mycena alexandri</name>
    <dbReference type="NCBI Taxonomy" id="1745969"/>
    <lineage>
        <taxon>Eukaryota</taxon>
        <taxon>Fungi</taxon>
        <taxon>Dikarya</taxon>
        <taxon>Basidiomycota</taxon>
        <taxon>Agaricomycotina</taxon>
        <taxon>Agaricomycetes</taxon>
        <taxon>Agaricomycetidae</taxon>
        <taxon>Agaricales</taxon>
        <taxon>Marasmiineae</taxon>
        <taxon>Mycenaceae</taxon>
        <taxon>Mycena</taxon>
    </lineage>
</organism>
<evidence type="ECO:0000256" key="1">
    <source>
        <dbReference type="SAM" id="SignalP"/>
    </source>
</evidence>
<evidence type="ECO:0008006" key="4">
    <source>
        <dbReference type="Google" id="ProtNLM"/>
    </source>
</evidence>
<protein>
    <recommendedName>
        <fullName evidence="4">Secreted protein</fullName>
    </recommendedName>
</protein>
<keyword evidence="1" id="KW-0732">Signal</keyword>
<feature type="signal peptide" evidence="1">
    <location>
        <begin position="1"/>
        <end position="29"/>
    </location>
</feature>
<name>A0AAD6SEW6_9AGAR</name>
<comment type="caution">
    <text evidence="2">The sequence shown here is derived from an EMBL/GenBank/DDBJ whole genome shotgun (WGS) entry which is preliminary data.</text>
</comment>
<dbReference type="EMBL" id="JARJCM010000135">
    <property type="protein sequence ID" value="KAJ7026671.1"/>
    <property type="molecule type" value="Genomic_DNA"/>
</dbReference>
<evidence type="ECO:0000313" key="3">
    <source>
        <dbReference type="Proteomes" id="UP001218188"/>
    </source>
</evidence>
<proteinExistence type="predicted"/>
<dbReference type="Proteomes" id="UP001218188">
    <property type="component" value="Unassembled WGS sequence"/>
</dbReference>
<feature type="chain" id="PRO_5042048821" description="Secreted protein" evidence="1">
    <location>
        <begin position="30"/>
        <end position="90"/>
    </location>
</feature>